<organism evidence="3 4">
    <name type="scientific">Novosphingobium piscinae</name>
    <dbReference type="NCBI Taxonomy" id="1507448"/>
    <lineage>
        <taxon>Bacteria</taxon>
        <taxon>Pseudomonadati</taxon>
        <taxon>Pseudomonadota</taxon>
        <taxon>Alphaproteobacteria</taxon>
        <taxon>Sphingomonadales</taxon>
        <taxon>Sphingomonadaceae</taxon>
        <taxon>Novosphingobium</taxon>
    </lineage>
</organism>
<accession>A0A7X1KQ64</accession>
<dbReference type="EMBL" id="JACLAX010000007">
    <property type="protein sequence ID" value="MBC2669208.1"/>
    <property type="molecule type" value="Genomic_DNA"/>
</dbReference>
<dbReference type="InterPro" id="IPR055570">
    <property type="entry name" value="DUF7146"/>
</dbReference>
<dbReference type="Pfam" id="PF13362">
    <property type="entry name" value="Toprim_3"/>
    <property type="match status" value="1"/>
</dbReference>
<feature type="domain" description="DUF7146" evidence="2">
    <location>
        <begin position="118"/>
        <end position="227"/>
    </location>
</feature>
<dbReference type="Pfam" id="PF23639">
    <property type="entry name" value="DUF7146"/>
    <property type="match status" value="1"/>
</dbReference>
<reference evidence="3 4" key="1">
    <citation type="submission" date="2020-08" db="EMBL/GenBank/DDBJ databases">
        <title>The genome sequence of type strain Novosphingobium piscinae KCTC 42194.</title>
        <authorList>
            <person name="Liu Y."/>
        </authorList>
    </citation>
    <scope>NUCLEOTIDE SEQUENCE [LARGE SCALE GENOMIC DNA]</scope>
    <source>
        <strain evidence="3 4">KCTC 42194</strain>
    </source>
</reference>
<comment type="caution">
    <text evidence="3">The sequence shown here is derived from an EMBL/GenBank/DDBJ whole genome shotgun (WGS) entry which is preliminary data.</text>
</comment>
<evidence type="ECO:0000313" key="3">
    <source>
        <dbReference type="EMBL" id="MBC2669208.1"/>
    </source>
</evidence>
<dbReference type="Proteomes" id="UP000551327">
    <property type="component" value="Unassembled WGS sequence"/>
</dbReference>
<gene>
    <name evidence="3" type="ORF">H7F53_08640</name>
</gene>
<dbReference type="RefSeq" id="WP_185679097.1">
    <property type="nucleotide sequence ID" value="NZ_JACLAX010000007.1"/>
</dbReference>
<proteinExistence type="predicted"/>
<feature type="domain" description="Toprim" evidence="1">
    <location>
        <begin position="233"/>
        <end position="323"/>
    </location>
</feature>
<dbReference type="AlphaFoldDB" id="A0A7X1KQ64"/>
<sequence length="345" mass="36832">MNATELSRRLGQQAEAVCRRYLSNGCKEGRYWLVGNVDNAPGRSLYVRLVDGEKGPAGKWTDAATGDHGDLLDIIAHSVGTTGMRETLSEARRFLSLPETPVSVPRSRPSGLSCTSSGHRDAALRLWSGSRLITGTLAQAYLQSRGIVAVADLAALQFLAGCHYRPSRDDPPGTPTRWPALIAAVTDNAGGITGVHRTWLDPSGKDKAPVAHPRKTMGAILGHAVRFGVPTDRMIIGEGIETMLSLRACLPAMPLAACTSSAHLAAFLFPAGVNRLYVARDRDKAGEAAFAAIAERCATSGIEVIPLMPILGDFNDDLRQCSREAMEANLARQLGNGDEALLRKA</sequence>
<evidence type="ECO:0000313" key="4">
    <source>
        <dbReference type="Proteomes" id="UP000551327"/>
    </source>
</evidence>
<evidence type="ECO:0000259" key="2">
    <source>
        <dbReference type="Pfam" id="PF23639"/>
    </source>
</evidence>
<dbReference type="InterPro" id="IPR006171">
    <property type="entry name" value="TOPRIM_dom"/>
</dbReference>
<dbReference type="Gene3D" id="3.40.1360.10">
    <property type="match status" value="1"/>
</dbReference>
<evidence type="ECO:0000259" key="1">
    <source>
        <dbReference type="Pfam" id="PF13362"/>
    </source>
</evidence>
<name>A0A7X1KQ64_9SPHN</name>
<keyword evidence="4" id="KW-1185">Reference proteome</keyword>
<protein>
    <submittedName>
        <fullName evidence="3">Toprim domain-containing protein</fullName>
    </submittedName>
</protein>